<keyword evidence="4" id="KW-0966">Cell projection</keyword>
<evidence type="ECO:0000313" key="4">
    <source>
        <dbReference type="EMBL" id="MTV47800.1"/>
    </source>
</evidence>
<proteinExistence type="inferred from homology"/>
<keyword evidence="5" id="KW-1185">Reference proteome</keyword>
<keyword evidence="4" id="KW-0282">Flagellum</keyword>
<keyword evidence="2" id="KW-1005">Bacterial flagellum biogenesis</keyword>
<evidence type="ECO:0000256" key="3">
    <source>
        <dbReference type="SAM" id="MobiDB-lite"/>
    </source>
</evidence>
<dbReference type="OrthoDB" id="280334at2"/>
<gene>
    <name evidence="4" type="ORF">GJ688_02225</name>
</gene>
<evidence type="ECO:0000313" key="5">
    <source>
        <dbReference type="Proteomes" id="UP000430670"/>
    </source>
</evidence>
<comment type="similarity">
    <text evidence="1">Belongs to the FlgD family.</text>
</comment>
<comment type="caution">
    <text evidence="4">The sequence shown here is derived from an EMBL/GenBank/DDBJ whole genome shotgun (WGS) entry which is preliminary data.</text>
</comment>
<dbReference type="InterPro" id="IPR005648">
    <property type="entry name" value="FlgD"/>
</dbReference>
<dbReference type="EMBL" id="WNKU01000001">
    <property type="protein sequence ID" value="MTV47800.1"/>
    <property type="molecule type" value="Genomic_DNA"/>
</dbReference>
<dbReference type="RefSeq" id="WP_155474868.1">
    <property type="nucleotide sequence ID" value="NZ_WNKU01000001.1"/>
</dbReference>
<reference evidence="4 5" key="1">
    <citation type="submission" date="2019-11" db="EMBL/GenBank/DDBJ databases">
        <title>Whole-genome sequence of a the green, strictly anaerobic photosynthetic bacterium Heliobacillus mobilis DSM 6151.</title>
        <authorList>
            <person name="Kyndt J.A."/>
            <person name="Meyer T.E."/>
        </authorList>
    </citation>
    <scope>NUCLEOTIDE SEQUENCE [LARGE SCALE GENOMIC DNA]</scope>
    <source>
        <strain evidence="4 5">DSM 6151</strain>
    </source>
</reference>
<evidence type="ECO:0000256" key="2">
    <source>
        <dbReference type="ARBA" id="ARBA00022795"/>
    </source>
</evidence>
<feature type="compositionally biased region" description="Polar residues" evidence="3">
    <location>
        <begin position="13"/>
        <end position="22"/>
    </location>
</feature>
<name>A0A6I3SFF0_HELMO</name>
<protein>
    <submittedName>
        <fullName evidence="4">Flagellar biosynthesis protein FlgD</fullName>
    </submittedName>
</protein>
<dbReference type="AlphaFoldDB" id="A0A6I3SFF0"/>
<keyword evidence="4" id="KW-0969">Cilium</keyword>
<sequence length="182" mass="20287">MASPIENTGPVYQDQTSSTTQRKTNDSLGKDDFLKLLVTQLKYQDPMQPMEDKEFIAQMAQFSALEQMKNMAEGFTELKTSQEEMFKNMSNLFSTQQNLQMDNLIFQSVSFTGKTVDATVAKLDEAGKPVTNADGEEVTESIHGTVKAVKIEKGIPILQVEYTQDGVTKSRNVYLGEVNQIA</sequence>
<accession>A0A6I3SFF0</accession>
<dbReference type="Pfam" id="PF03963">
    <property type="entry name" value="FlgD"/>
    <property type="match status" value="1"/>
</dbReference>
<dbReference type="Proteomes" id="UP000430670">
    <property type="component" value="Unassembled WGS sequence"/>
</dbReference>
<dbReference type="GO" id="GO:0044781">
    <property type="term" value="P:bacterial-type flagellum organization"/>
    <property type="evidence" value="ECO:0007669"/>
    <property type="project" value="UniProtKB-KW"/>
</dbReference>
<feature type="region of interest" description="Disordered" evidence="3">
    <location>
        <begin position="1"/>
        <end position="27"/>
    </location>
</feature>
<evidence type="ECO:0000256" key="1">
    <source>
        <dbReference type="ARBA" id="ARBA00010577"/>
    </source>
</evidence>
<organism evidence="4 5">
    <name type="scientific">Heliobacterium mobile</name>
    <name type="common">Heliobacillus mobilis</name>
    <dbReference type="NCBI Taxonomy" id="28064"/>
    <lineage>
        <taxon>Bacteria</taxon>
        <taxon>Bacillati</taxon>
        <taxon>Bacillota</taxon>
        <taxon>Clostridia</taxon>
        <taxon>Eubacteriales</taxon>
        <taxon>Heliobacteriaceae</taxon>
        <taxon>Heliobacterium</taxon>
    </lineage>
</organism>